<dbReference type="EC" id="2.3.2.27" evidence="2"/>
<evidence type="ECO:0000256" key="5">
    <source>
        <dbReference type="ARBA" id="ARBA00022771"/>
    </source>
</evidence>
<evidence type="ECO:0000313" key="13">
    <source>
        <dbReference type="Proteomes" id="UP000039865"/>
    </source>
</evidence>
<dbReference type="Proteomes" id="UP000039865">
    <property type="component" value="Unassembled WGS sequence"/>
</dbReference>
<dbReference type="InterPro" id="IPR001841">
    <property type="entry name" value="Znf_RING"/>
</dbReference>
<evidence type="ECO:0000256" key="6">
    <source>
        <dbReference type="ARBA" id="ARBA00022786"/>
    </source>
</evidence>
<reference evidence="12 13" key="1">
    <citation type="submission" date="2014-06" db="EMBL/GenBank/DDBJ databases">
        <authorList>
            <person name="Swart Estienne"/>
        </authorList>
    </citation>
    <scope>NUCLEOTIDE SEQUENCE [LARGE SCALE GENOMIC DNA]</scope>
    <source>
        <strain evidence="12 13">130c</strain>
    </source>
</reference>
<feature type="domain" description="C2H2-type" evidence="11">
    <location>
        <begin position="112"/>
        <end position="139"/>
    </location>
</feature>
<evidence type="ECO:0000256" key="8">
    <source>
        <dbReference type="PROSITE-ProRule" id="PRU00042"/>
    </source>
</evidence>
<feature type="region of interest" description="Disordered" evidence="9">
    <location>
        <begin position="171"/>
        <end position="247"/>
    </location>
</feature>
<accession>A0A078AWX3</accession>
<dbReference type="InterPro" id="IPR045191">
    <property type="entry name" value="MBR1/2-like"/>
</dbReference>
<keyword evidence="6" id="KW-0833">Ubl conjugation pathway</keyword>
<dbReference type="InterPro" id="IPR013083">
    <property type="entry name" value="Znf_RING/FYVE/PHD"/>
</dbReference>
<dbReference type="GO" id="GO:0008270">
    <property type="term" value="F:zinc ion binding"/>
    <property type="evidence" value="ECO:0007669"/>
    <property type="project" value="UniProtKB-KW"/>
</dbReference>
<gene>
    <name evidence="12" type="primary">Contig6708.g7174</name>
    <name evidence="12" type="ORF">STYLEM_15651</name>
</gene>
<dbReference type="AlphaFoldDB" id="A0A078AWX3"/>
<dbReference type="PROSITE" id="PS50089">
    <property type="entry name" value="ZF_RING_2"/>
    <property type="match status" value="1"/>
</dbReference>
<evidence type="ECO:0000259" key="11">
    <source>
        <dbReference type="PROSITE" id="PS50157"/>
    </source>
</evidence>
<feature type="compositionally biased region" description="Basic and acidic residues" evidence="9">
    <location>
        <begin position="183"/>
        <end position="194"/>
    </location>
</feature>
<keyword evidence="4" id="KW-0479">Metal-binding</keyword>
<evidence type="ECO:0000256" key="2">
    <source>
        <dbReference type="ARBA" id="ARBA00012483"/>
    </source>
</evidence>
<feature type="compositionally biased region" description="Low complexity" evidence="9">
    <location>
        <begin position="210"/>
        <end position="247"/>
    </location>
</feature>
<dbReference type="PROSITE" id="PS50157">
    <property type="entry name" value="ZINC_FINGER_C2H2_2"/>
    <property type="match status" value="1"/>
</dbReference>
<evidence type="ECO:0000313" key="12">
    <source>
        <dbReference type="EMBL" id="CDW86556.1"/>
    </source>
</evidence>
<dbReference type="Gene3D" id="3.30.40.10">
    <property type="entry name" value="Zinc/RING finger domain, C3HC4 (zinc finger)"/>
    <property type="match status" value="1"/>
</dbReference>
<keyword evidence="7" id="KW-0862">Zinc</keyword>
<dbReference type="PROSITE" id="PS00028">
    <property type="entry name" value="ZINC_FINGER_C2H2_1"/>
    <property type="match status" value="1"/>
</dbReference>
<evidence type="ECO:0000256" key="3">
    <source>
        <dbReference type="ARBA" id="ARBA00022679"/>
    </source>
</evidence>
<dbReference type="SMART" id="SM00355">
    <property type="entry name" value="ZnF_C2H2"/>
    <property type="match status" value="1"/>
</dbReference>
<feature type="region of interest" description="Disordered" evidence="9">
    <location>
        <begin position="138"/>
        <end position="157"/>
    </location>
</feature>
<dbReference type="OMA" id="KCISEWF"/>
<dbReference type="InParanoid" id="A0A078AWX3"/>
<keyword evidence="5 8" id="KW-0863">Zinc-finger</keyword>
<dbReference type="PANTHER" id="PTHR22937">
    <property type="entry name" value="E3 UBIQUITIN-PROTEIN LIGASE RNF165"/>
    <property type="match status" value="1"/>
</dbReference>
<sequence length="412" mass="48929">MHDRQNRNNPDYIRNQNIQEQNRNQLLQQKRNNNVDEVFLDVDMEVFERINQNLQQQNNDDVPESLDASELHTIQCPMCNDELIQEFADEHLCPGEQQNQSRSNRSQQVISYNCPQCGMVCENQVDLDDHLQAHFLAEQEDSESSNNGSANIQPAQPIQQSRFYDRIVRANLHNQNQNNRSNNRPEERKLREGSVRQQDLQQLHRERSQRNQSQNQQRLQQMQQQMNQSQHPNNFHQNQQPQIIPMMNPNNPLNLSMMRINLNGQQIPAQLFFNMPQGRQVQEMIINGGPRFRNRFNQMNHQNLDFENMNEQQLFEYFSQLDSKLNDRPLDDDIIDQLPQQQFHKRNNSNNGNKNNKADSDENKCTVCMMEFEEGDELITLTCFHKYHNGCIKEWFHRQNFCPICRTKIDLQ</sequence>
<feature type="compositionally biased region" description="Low complexity" evidence="9">
    <location>
        <begin position="339"/>
        <end position="355"/>
    </location>
</feature>
<evidence type="ECO:0000256" key="7">
    <source>
        <dbReference type="ARBA" id="ARBA00022833"/>
    </source>
</evidence>
<evidence type="ECO:0000256" key="4">
    <source>
        <dbReference type="ARBA" id="ARBA00022723"/>
    </source>
</evidence>
<evidence type="ECO:0000256" key="1">
    <source>
        <dbReference type="ARBA" id="ARBA00000900"/>
    </source>
</evidence>
<dbReference type="SUPFAM" id="SSF57850">
    <property type="entry name" value="RING/U-box"/>
    <property type="match status" value="1"/>
</dbReference>
<evidence type="ECO:0000256" key="9">
    <source>
        <dbReference type="SAM" id="MobiDB-lite"/>
    </source>
</evidence>
<dbReference type="EMBL" id="CCKQ01014765">
    <property type="protein sequence ID" value="CDW86556.1"/>
    <property type="molecule type" value="Genomic_DNA"/>
</dbReference>
<comment type="catalytic activity">
    <reaction evidence="1">
        <text>S-ubiquitinyl-[E2 ubiquitin-conjugating enzyme]-L-cysteine + [acceptor protein]-L-lysine = [E2 ubiquitin-conjugating enzyme]-L-cysteine + N(6)-ubiquitinyl-[acceptor protein]-L-lysine.</text>
        <dbReference type="EC" id="2.3.2.27"/>
    </reaction>
</comment>
<feature type="region of interest" description="Disordered" evidence="9">
    <location>
        <begin position="339"/>
        <end position="361"/>
    </location>
</feature>
<name>A0A078AWX3_STYLE</name>
<keyword evidence="3" id="KW-0808">Transferase</keyword>
<keyword evidence="13" id="KW-1185">Reference proteome</keyword>
<dbReference type="GO" id="GO:0061630">
    <property type="term" value="F:ubiquitin protein ligase activity"/>
    <property type="evidence" value="ECO:0007669"/>
    <property type="project" value="UniProtKB-EC"/>
</dbReference>
<dbReference type="PANTHER" id="PTHR22937:SF65">
    <property type="entry name" value="E3 UBIQUITIN-PROTEIN LIGASE ARK2C"/>
    <property type="match status" value="1"/>
</dbReference>
<dbReference type="InterPro" id="IPR013087">
    <property type="entry name" value="Znf_C2H2_type"/>
</dbReference>
<dbReference type="OrthoDB" id="1302410at2759"/>
<protein>
    <recommendedName>
        <fullName evidence="2">RING-type E3 ubiquitin transferase</fullName>
        <ecNumber evidence="2">2.3.2.27</ecNumber>
    </recommendedName>
</protein>
<evidence type="ECO:0000259" key="10">
    <source>
        <dbReference type="PROSITE" id="PS50089"/>
    </source>
</evidence>
<dbReference type="SMART" id="SM00184">
    <property type="entry name" value="RING"/>
    <property type="match status" value="1"/>
</dbReference>
<proteinExistence type="predicted"/>
<organism evidence="12 13">
    <name type="scientific">Stylonychia lemnae</name>
    <name type="common">Ciliate</name>
    <dbReference type="NCBI Taxonomy" id="5949"/>
    <lineage>
        <taxon>Eukaryota</taxon>
        <taxon>Sar</taxon>
        <taxon>Alveolata</taxon>
        <taxon>Ciliophora</taxon>
        <taxon>Intramacronucleata</taxon>
        <taxon>Spirotrichea</taxon>
        <taxon>Stichotrichia</taxon>
        <taxon>Sporadotrichida</taxon>
        <taxon>Oxytrichidae</taxon>
        <taxon>Stylonychinae</taxon>
        <taxon>Stylonychia</taxon>
    </lineage>
</organism>
<feature type="domain" description="RING-type" evidence="10">
    <location>
        <begin position="365"/>
        <end position="406"/>
    </location>
</feature>
<feature type="compositionally biased region" description="Polar residues" evidence="9">
    <location>
        <begin position="144"/>
        <end position="157"/>
    </location>
</feature>
<dbReference type="Pfam" id="PF13639">
    <property type="entry name" value="zf-RING_2"/>
    <property type="match status" value="1"/>
</dbReference>